<sequence>MFKSLPPTESKPPHNRRSSRRRNTASTATTVRSMKGLLTTAFLATLALLPRAADAQLQCQQFGADTFRVGSTLKFGWSDASGGSGAESGIPSFNIDLYCYESSKYMQTVATVDTTNATQYQGRLTWNTTDPNTGLATTGSALCKTILLVGLPTPSGGGAQQPNPQSPNTSEDDPPTGDIEITDKTKNIIIGVGCAVGALVLAGLVGFYYIRFKNKRAVEKSANRKLREPLQPDLSRPGTGPGTSASHARYNELGSGTTSIVGYSPLQRPGEMVELKGMPSSSSRPQSEYRSASPTPIASRHAANNSGLLAQPSTSFSSDRPPSLLTSPFTPPGEEPNPFQSRPSGRAPPPPATARAHDHDDEERQLYEQQFQQQQQQQQQQIQQQQMHQQQLQQNYGGYQY</sequence>
<evidence type="ECO:0000256" key="2">
    <source>
        <dbReference type="SAM" id="Phobius"/>
    </source>
</evidence>
<feature type="transmembrane region" description="Helical" evidence="2">
    <location>
        <begin position="188"/>
        <end position="210"/>
    </location>
</feature>
<feature type="compositionally biased region" description="Low complexity" evidence="1">
    <location>
        <begin position="369"/>
        <end position="385"/>
    </location>
</feature>
<evidence type="ECO:0000313" key="4">
    <source>
        <dbReference type="Proteomes" id="UP001194580"/>
    </source>
</evidence>
<dbReference type="Proteomes" id="UP001194580">
    <property type="component" value="Unassembled WGS sequence"/>
</dbReference>
<keyword evidence="2" id="KW-0472">Membrane</keyword>
<feature type="region of interest" description="Disordered" evidence="1">
    <location>
        <begin position="273"/>
        <end position="385"/>
    </location>
</feature>
<feature type="compositionally biased region" description="Basic residues" evidence="1">
    <location>
        <begin position="13"/>
        <end position="23"/>
    </location>
</feature>
<proteinExistence type="predicted"/>
<keyword evidence="2" id="KW-0812">Transmembrane</keyword>
<accession>A0AAD4H3F2</accession>
<feature type="compositionally biased region" description="Low complexity" evidence="1">
    <location>
        <begin position="279"/>
        <end position="293"/>
    </location>
</feature>
<feature type="compositionally biased region" description="Basic and acidic residues" evidence="1">
    <location>
        <begin position="355"/>
        <end position="366"/>
    </location>
</feature>
<comment type="caution">
    <text evidence="3">The sequence shown here is derived from an EMBL/GenBank/DDBJ whole genome shotgun (WGS) entry which is preliminary data.</text>
</comment>
<dbReference type="EMBL" id="JAAAIL010001389">
    <property type="protein sequence ID" value="KAG0269850.1"/>
    <property type="molecule type" value="Genomic_DNA"/>
</dbReference>
<feature type="region of interest" description="Disordered" evidence="1">
    <location>
        <begin position="153"/>
        <end position="179"/>
    </location>
</feature>
<feature type="compositionally biased region" description="Basic and acidic residues" evidence="1">
    <location>
        <begin position="220"/>
        <end position="230"/>
    </location>
</feature>
<gene>
    <name evidence="3" type="ORF">BGZ95_001879</name>
</gene>
<evidence type="ECO:0000256" key="1">
    <source>
        <dbReference type="SAM" id="MobiDB-lite"/>
    </source>
</evidence>
<protein>
    <submittedName>
        <fullName evidence="3">Uncharacterized protein</fullName>
    </submittedName>
</protein>
<evidence type="ECO:0000313" key="3">
    <source>
        <dbReference type="EMBL" id="KAG0269850.1"/>
    </source>
</evidence>
<dbReference type="AlphaFoldDB" id="A0AAD4H3F2"/>
<keyword evidence="4" id="KW-1185">Reference proteome</keyword>
<feature type="region of interest" description="Disordered" evidence="1">
    <location>
        <begin position="1"/>
        <end position="29"/>
    </location>
</feature>
<reference evidence="3" key="1">
    <citation type="journal article" date="2020" name="Fungal Divers.">
        <title>Resolving the Mortierellaceae phylogeny through synthesis of multi-gene phylogenetics and phylogenomics.</title>
        <authorList>
            <person name="Vandepol N."/>
            <person name="Liber J."/>
            <person name="Desiro A."/>
            <person name="Na H."/>
            <person name="Kennedy M."/>
            <person name="Barry K."/>
            <person name="Grigoriev I.V."/>
            <person name="Miller A.N."/>
            <person name="O'Donnell K."/>
            <person name="Stajich J.E."/>
            <person name="Bonito G."/>
        </authorList>
    </citation>
    <scope>NUCLEOTIDE SEQUENCE</scope>
    <source>
        <strain evidence="3">NRRL 28262</strain>
    </source>
</reference>
<feature type="compositionally biased region" description="Polar residues" evidence="1">
    <location>
        <begin position="160"/>
        <end position="169"/>
    </location>
</feature>
<organism evidence="3 4">
    <name type="scientific">Linnemannia exigua</name>
    <dbReference type="NCBI Taxonomy" id="604196"/>
    <lineage>
        <taxon>Eukaryota</taxon>
        <taxon>Fungi</taxon>
        <taxon>Fungi incertae sedis</taxon>
        <taxon>Mucoromycota</taxon>
        <taxon>Mortierellomycotina</taxon>
        <taxon>Mortierellomycetes</taxon>
        <taxon>Mortierellales</taxon>
        <taxon>Mortierellaceae</taxon>
        <taxon>Linnemannia</taxon>
    </lineage>
</organism>
<feature type="region of interest" description="Disordered" evidence="1">
    <location>
        <begin position="220"/>
        <end position="250"/>
    </location>
</feature>
<feature type="compositionally biased region" description="Polar residues" evidence="1">
    <location>
        <begin position="302"/>
        <end position="320"/>
    </location>
</feature>
<dbReference type="CDD" id="cd12087">
    <property type="entry name" value="TM_EGFR-like"/>
    <property type="match status" value="1"/>
</dbReference>
<keyword evidence="2" id="KW-1133">Transmembrane helix</keyword>
<name>A0AAD4H3F2_9FUNG</name>